<dbReference type="AlphaFoldDB" id="A0A151IH94"/>
<evidence type="ECO:0000313" key="2">
    <source>
        <dbReference type="EMBL" id="KYN01372.1"/>
    </source>
</evidence>
<feature type="domain" description="C2H2-type" evidence="1">
    <location>
        <begin position="7"/>
        <end position="28"/>
    </location>
</feature>
<feature type="domain" description="C2H2-type" evidence="1">
    <location>
        <begin position="38"/>
        <end position="62"/>
    </location>
</feature>
<dbReference type="PROSITE" id="PS00028">
    <property type="entry name" value="ZINC_FINGER_C2H2_1"/>
    <property type="match status" value="2"/>
</dbReference>
<gene>
    <name evidence="2" type="ORF">ALC62_07832</name>
</gene>
<evidence type="ECO:0000259" key="1">
    <source>
        <dbReference type="PROSITE" id="PS00028"/>
    </source>
</evidence>
<keyword evidence="3" id="KW-1185">Reference proteome</keyword>
<organism evidence="2 3">
    <name type="scientific">Cyphomyrmex costatus</name>
    <dbReference type="NCBI Taxonomy" id="456900"/>
    <lineage>
        <taxon>Eukaryota</taxon>
        <taxon>Metazoa</taxon>
        <taxon>Ecdysozoa</taxon>
        <taxon>Arthropoda</taxon>
        <taxon>Hexapoda</taxon>
        <taxon>Insecta</taxon>
        <taxon>Pterygota</taxon>
        <taxon>Neoptera</taxon>
        <taxon>Endopterygota</taxon>
        <taxon>Hymenoptera</taxon>
        <taxon>Apocrita</taxon>
        <taxon>Aculeata</taxon>
        <taxon>Formicoidea</taxon>
        <taxon>Formicidae</taxon>
        <taxon>Myrmicinae</taxon>
        <taxon>Cyphomyrmex</taxon>
    </lineage>
</organism>
<dbReference type="STRING" id="456900.A0A151IH94"/>
<dbReference type="InterPro" id="IPR013087">
    <property type="entry name" value="Znf_C2H2_type"/>
</dbReference>
<sequence>MANPIICFLCPKQFKAIKALILHFKVSHCLTVGEIVQCKQDFCRRKFNTFCSFKQHLIRKHHQNKSTLVLSTDINSQSQKCNKYQQNADIPSSSNSISNVNITETKFQNYTVEDIADSIEQQCASFCAKLYANPVIPRSQVQFIFENFMELLSNGFGNIFKTMLESENETNISNRDIIVKMINLMENSFKNLSSDKLCQCYFENSHYLIQPVSYNVGTMSTCKILDNNSMFSIQHTPAHFIPLRKLLKYIFELPNVLRLTLKNIKEISESCSKVIFDFLGLPLWNEILKNYTDNIVIPIFLFFDDFEINNPLGSHAGIHKLGAAYTYINCFLALLCHSSDRVSYGNRAIFNILIEEFKFLEKRKTSVSKFLGNGRQRSQLPKAPEIPCPLYRNSITAQVIIGSIRGSTQAARPSPIGPLLVLIDLLELRNPATNYRLLGCLSAPTGGNYSSEESEPKSSRSCCRLALLALRRRPGVRGRFLGVLGSGLICSGGGDGRGGDLSGRPA</sequence>
<dbReference type="SMART" id="SM00355">
    <property type="entry name" value="ZnF_C2H2"/>
    <property type="match status" value="2"/>
</dbReference>
<reference evidence="2 3" key="1">
    <citation type="submission" date="2016-03" db="EMBL/GenBank/DDBJ databases">
        <title>Cyphomyrmex costatus WGS genome.</title>
        <authorList>
            <person name="Nygaard S."/>
            <person name="Hu H."/>
            <person name="Boomsma J."/>
            <person name="Zhang G."/>
        </authorList>
    </citation>
    <scope>NUCLEOTIDE SEQUENCE [LARGE SCALE GENOMIC DNA]</scope>
    <source>
        <strain evidence="2">MS0001</strain>
        <tissue evidence="2">Whole body</tissue>
    </source>
</reference>
<dbReference type="EMBL" id="KQ977616">
    <property type="protein sequence ID" value="KYN01372.1"/>
    <property type="molecule type" value="Genomic_DNA"/>
</dbReference>
<dbReference type="Proteomes" id="UP000078542">
    <property type="component" value="Unassembled WGS sequence"/>
</dbReference>
<evidence type="ECO:0000313" key="3">
    <source>
        <dbReference type="Proteomes" id="UP000078542"/>
    </source>
</evidence>
<accession>A0A151IH94</accession>
<proteinExistence type="predicted"/>
<name>A0A151IH94_9HYME</name>
<protein>
    <recommendedName>
        <fullName evidence="1">C2H2-type domain-containing protein</fullName>
    </recommendedName>
</protein>